<evidence type="ECO:0000259" key="5">
    <source>
        <dbReference type="PROSITE" id="PS51063"/>
    </source>
</evidence>
<dbReference type="Pfam" id="PF13545">
    <property type="entry name" value="HTH_Crp_2"/>
    <property type="match status" value="1"/>
</dbReference>
<dbReference type="PANTHER" id="PTHR24567">
    <property type="entry name" value="CRP FAMILY TRANSCRIPTIONAL REGULATORY PROTEIN"/>
    <property type="match status" value="1"/>
</dbReference>
<dbReference type="PANTHER" id="PTHR24567:SF58">
    <property type="entry name" value="CYCLIC AMP-BINDING REGULATORY PROTEIN"/>
    <property type="match status" value="1"/>
</dbReference>
<organism evidence="6 7">
    <name type="scientific">Clostridium baratii str. Sullivan</name>
    <dbReference type="NCBI Taxonomy" id="1415775"/>
    <lineage>
        <taxon>Bacteria</taxon>
        <taxon>Bacillati</taxon>
        <taxon>Bacillota</taxon>
        <taxon>Clostridia</taxon>
        <taxon>Eubacteriales</taxon>
        <taxon>Clostridiaceae</taxon>
        <taxon>Clostridium</taxon>
    </lineage>
</organism>
<dbReference type="GO" id="GO:0003700">
    <property type="term" value="F:DNA-binding transcription factor activity"/>
    <property type="evidence" value="ECO:0007669"/>
    <property type="project" value="TreeGrafter"/>
</dbReference>
<sequence>MSNINEMNALKSCILFQKFNEESLNSLLSDPYCSIRHYSKEEVVFFQMDKCEHLSVVIDGTIEIQQNNENGNTLVVTSLTKGNMFGESLLFGDKDSYPMDVVSKDSSTVLHINKAKVTSLLQDNQDFLVSFLKLLSNKAMLLSQKLRQVTSKSLKSMICEFLLSEYKKQNSLEIKLNMTKQALADRFGVQRPSLSRELIKMKNENIINFDRKTITILDIDEIKSY</sequence>
<dbReference type="RefSeq" id="WP_039312529.1">
    <property type="nucleotide sequence ID" value="NZ_CP006905.1"/>
</dbReference>
<evidence type="ECO:0000256" key="3">
    <source>
        <dbReference type="ARBA" id="ARBA00023163"/>
    </source>
</evidence>
<dbReference type="CDD" id="cd00038">
    <property type="entry name" value="CAP_ED"/>
    <property type="match status" value="1"/>
</dbReference>
<dbReference type="Gene3D" id="2.60.120.10">
    <property type="entry name" value="Jelly Rolls"/>
    <property type="match status" value="1"/>
</dbReference>
<dbReference type="HOGENOM" id="CLU_075053_4_1_9"/>
<dbReference type="InterPro" id="IPR050397">
    <property type="entry name" value="Env_Response_Regulators"/>
</dbReference>
<dbReference type="GO" id="GO:0003677">
    <property type="term" value="F:DNA binding"/>
    <property type="evidence" value="ECO:0007669"/>
    <property type="project" value="UniProtKB-KW"/>
</dbReference>
<proteinExistence type="predicted"/>
<dbReference type="AlphaFoldDB" id="A0A0A7FX47"/>
<dbReference type="eggNOG" id="COG0664">
    <property type="taxonomic scope" value="Bacteria"/>
</dbReference>
<dbReference type="Pfam" id="PF00027">
    <property type="entry name" value="cNMP_binding"/>
    <property type="match status" value="1"/>
</dbReference>
<evidence type="ECO:0000313" key="6">
    <source>
        <dbReference type="EMBL" id="AIY84158.1"/>
    </source>
</evidence>
<dbReference type="InterPro" id="IPR014710">
    <property type="entry name" value="RmlC-like_jellyroll"/>
</dbReference>
<name>A0A0A7FX47_9CLOT</name>
<accession>A0A0A7FX47</accession>
<dbReference type="GO" id="GO:0005829">
    <property type="term" value="C:cytosol"/>
    <property type="evidence" value="ECO:0007669"/>
    <property type="project" value="TreeGrafter"/>
</dbReference>
<dbReference type="PROSITE" id="PS50042">
    <property type="entry name" value="CNMP_BINDING_3"/>
    <property type="match status" value="1"/>
</dbReference>
<dbReference type="KEGG" id="cbv:U729_1221"/>
<dbReference type="SUPFAM" id="SSF46785">
    <property type="entry name" value="Winged helix' DNA-binding domain"/>
    <property type="match status" value="1"/>
</dbReference>
<dbReference type="InterPro" id="IPR012318">
    <property type="entry name" value="HTH_CRP"/>
</dbReference>
<feature type="domain" description="Cyclic nucleotide-binding" evidence="4">
    <location>
        <begin position="15"/>
        <end position="121"/>
    </location>
</feature>
<evidence type="ECO:0000313" key="7">
    <source>
        <dbReference type="Proteomes" id="UP000030635"/>
    </source>
</evidence>
<evidence type="ECO:0000256" key="1">
    <source>
        <dbReference type="ARBA" id="ARBA00023015"/>
    </source>
</evidence>
<dbReference type="PROSITE" id="PS51063">
    <property type="entry name" value="HTH_CRP_2"/>
    <property type="match status" value="1"/>
</dbReference>
<reference evidence="6 7" key="1">
    <citation type="journal article" date="2015" name="Infect. Genet. Evol.">
        <title>Genomic sequences of six botulinum neurotoxin-producing strains representing three clostridial species illustrate the mobility and diversity of botulinum neurotoxin genes.</title>
        <authorList>
            <person name="Smith T.J."/>
            <person name="Hill K.K."/>
            <person name="Xie G."/>
            <person name="Foley B.T."/>
            <person name="Williamson C.H."/>
            <person name="Foster J.T."/>
            <person name="Johnson S.L."/>
            <person name="Chertkov O."/>
            <person name="Teshima H."/>
            <person name="Gibbons H.S."/>
            <person name="Johnsky L.A."/>
            <person name="Karavis M.A."/>
            <person name="Smith L.A."/>
        </authorList>
    </citation>
    <scope>NUCLEOTIDE SEQUENCE [LARGE SCALE GENOMIC DNA]</scope>
    <source>
        <strain evidence="6">Sullivan</strain>
    </source>
</reference>
<keyword evidence="3" id="KW-0804">Transcription</keyword>
<evidence type="ECO:0000259" key="4">
    <source>
        <dbReference type="PROSITE" id="PS50042"/>
    </source>
</evidence>
<gene>
    <name evidence="6" type="ORF">U729_1221</name>
</gene>
<dbReference type="SMART" id="SM00100">
    <property type="entry name" value="cNMP"/>
    <property type="match status" value="1"/>
</dbReference>
<keyword evidence="2" id="KW-0238">DNA-binding</keyword>
<keyword evidence="1" id="KW-0805">Transcription regulation</keyword>
<feature type="domain" description="HTH crp-type" evidence="5">
    <location>
        <begin position="152"/>
        <end position="220"/>
    </location>
</feature>
<dbReference type="Proteomes" id="UP000030635">
    <property type="component" value="Chromosome"/>
</dbReference>
<evidence type="ECO:0000256" key="2">
    <source>
        <dbReference type="ARBA" id="ARBA00023125"/>
    </source>
</evidence>
<dbReference type="InterPro" id="IPR036390">
    <property type="entry name" value="WH_DNA-bd_sf"/>
</dbReference>
<dbReference type="SUPFAM" id="SSF51206">
    <property type="entry name" value="cAMP-binding domain-like"/>
    <property type="match status" value="1"/>
</dbReference>
<dbReference type="OrthoDB" id="3176638at2"/>
<dbReference type="EMBL" id="CP006905">
    <property type="protein sequence ID" value="AIY84158.1"/>
    <property type="molecule type" value="Genomic_DNA"/>
</dbReference>
<dbReference type="InterPro" id="IPR018490">
    <property type="entry name" value="cNMP-bd_dom_sf"/>
</dbReference>
<dbReference type="InterPro" id="IPR000595">
    <property type="entry name" value="cNMP-bd_dom"/>
</dbReference>
<protein>
    <submittedName>
        <fullName evidence="6">Cyclic nucleotide-binding domain protein</fullName>
    </submittedName>
</protein>
<dbReference type="STRING" id="1561.NPD11_1780"/>
<keyword evidence="7" id="KW-1185">Reference proteome</keyword>
<dbReference type="SMART" id="SM00419">
    <property type="entry name" value="HTH_CRP"/>
    <property type="match status" value="1"/>
</dbReference>